<evidence type="ECO:0000313" key="4">
    <source>
        <dbReference type="EMBL" id="GBF91929.1"/>
    </source>
</evidence>
<evidence type="ECO:0000313" key="5">
    <source>
        <dbReference type="Proteomes" id="UP000247498"/>
    </source>
</evidence>
<dbReference type="SUPFAM" id="SSF47592">
    <property type="entry name" value="SWIB/MDM2 domain"/>
    <property type="match status" value="2"/>
</dbReference>
<dbReference type="Pfam" id="PF02201">
    <property type="entry name" value="SWIB"/>
    <property type="match status" value="2"/>
</dbReference>
<dbReference type="AlphaFoldDB" id="A0A2V0NX69"/>
<sequence>MASDELVKERLLGLLKGLGEADLQTTTEKMLRKQLEKELGEDLSGKKELIRAEVTAFLQGDEEGGQEEAEGEEEEEEEEEGAGGGKKRGGGGGGGFSQRQCVLSEEMQAFLGTERMPRTQVVKEIWAYIKAHDLQDPKNRRNIVLDEKLATLFTHPVTMFSMNKQLSRHVKAADAVTNGSDDEGGGGGGGGSAAKKPRARSGGARKRPAAGGGGGGGSAAKKPRGMYGEVALSDELAAVTGRHRMTRSDLTKWFWAYVRQHELQDPSDKSYILSDATLQSLFGESRFKGFGFQKFIKPHVLGKAAAEAEAEDGGGASEAEGDDGAEAEANGGGEGVKQEEGVKEEEEEEGAGLKEEPAEEAAAEAVKAEEPMGAAV</sequence>
<feature type="compositionally biased region" description="Acidic residues" evidence="1">
    <location>
        <begin position="60"/>
        <end position="81"/>
    </location>
</feature>
<dbReference type="InterPro" id="IPR014876">
    <property type="entry name" value="DEK_C"/>
</dbReference>
<feature type="domain" description="DEK-C" evidence="3">
    <location>
        <begin position="1"/>
        <end position="59"/>
    </location>
</feature>
<dbReference type="Proteomes" id="UP000247498">
    <property type="component" value="Unassembled WGS sequence"/>
</dbReference>
<feature type="region of interest" description="Disordered" evidence="1">
    <location>
        <begin position="54"/>
        <end position="98"/>
    </location>
</feature>
<keyword evidence="5" id="KW-1185">Reference proteome</keyword>
<dbReference type="PROSITE" id="PS51998">
    <property type="entry name" value="DEK_C"/>
    <property type="match status" value="1"/>
</dbReference>
<protein>
    <recommendedName>
        <fullName evidence="6">DM2 domain-containing protein</fullName>
    </recommendedName>
</protein>
<dbReference type="InterPro" id="IPR019835">
    <property type="entry name" value="SWIB_domain"/>
</dbReference>
<proteinExistence type="predicted"/>
<dbReference type="SUPFAM" id="SSF109715">
    <property type="entry name" value="DEK C-terminal domain"/>
    <property type="match status" value="1"/>
</dbReference>
<dbReference type="Gene3D" id="1.10.245.10">
    <property type="entry name" value="SWIB/MDM2 domain"/>
    <property type="match status" value="2"/>
</dbReference>
<feature type="region of interest" description="Disordered" evidence="1">
    <location>
        <begin position="307"/>
        <end position="376"/>
    </location>
</feature>
<feature type="region of interest" description="Disordered" evidence="1">
    <location>
        <begin position="177"/>
        <end position="224"/>
    </location>
</feature>
<dbReference type="FunCoup" id="A0A2V0NX69">
    <property type="interactions" value="246"/>
</dbReference>
<dbReference type="InterPro" id="IPR003121">
    <property type="entry name" value="SWIB_MDM2_domain"/>
</dbReference>
<evidence type="ECO:0000256" key="1">
    <source>
        <dbReference type="SAM" id="MobiDB-lite"/>
    </source>
</evidence>
<dbReference type="InterPro" id="IPR036885">
    <property type="entry name" value="SWIB_MDM2_dom_sf"/>
</dbReference>
<dbReference type="CDD" id="cd10567">
    <property type="entry name" value="SWIB-MDM2_like"/>
    <property type="match status" value="2"/>
</dbReference>
<feature type="domain" description="DM2" evidence="2">
    <location>
        <begin position="225"/>
        <end position="302"/>
    </location>
</feature>
<dbReference type="OrthoDB" id="10251073at2759"/>
<evidence type="ECO:0008006" key="6">
    <source>
        <dbReference type="Google" id="ProtNLM"/>
    </source>
</evidence>
<feature type="domain" description="DM2" evidence="2">
    <location>
        <begin position="96"/>
        <end position="172"/>
    </location>
</feature>
<reference evidence="4 5" key="1">
    <citation type="journal article" date="2018" name="Sci. Rep.">
        <title>Raphidocelis subcapitata (=Pseudokirchneriella subcapitata) provides an insight into genome evolution and environmental adaptations in the Sphaeropleales.</title>
        <authorList>
            <person name="Suzuki S."/>
            <person name="Yamaguchi H."/>
            <person name="Nakajima N."/>
            <person name="Kawachi M."/>
        </authorList>
    </citation>
    <scope>NUCLEOTIDE SEQUENCE [LARGE SCALE GENOMIC DNA]</scope>
    <source>
        <strain evidence="4 5">NIES-35</strain>
    </source>
</reference>
<comment type="caution">
    <text evidence="4">The sequence shown here is derived from an EMBL/GenBank/DDBJ whole genome shotgun (WGS) entry which is preliminary data.</text>
</comment>
<gene>
    <name evidence="4" type="ORF">Rsub_04653</name>
</gene>
<dbReference type="STRING" id="307507.A0A2V0NX69"/>
<dbReference type="PROSITE" id="PS51925">
    <property type="entry name" value="SWIB_MDM2"/>
    <property type="match status" value="2"/>
</dbReference>
<dbReference type="InParanoid" id="A0A2V0NX69"/>
<dbReference type="EMBL" id="BDRX01000028">
    <property type="protein sequence ID" value="GBF91929.1"/>
    <property type="molecule type" value="Genomic_DNA"/>
</dbReference>
<dbReference type="SMART" id="SM00151">
    <property type="entry name" value="SWIB"/>
    <property type="match status" value="2"/>
</dbReference>
<feature type="compositionally biased region" description="Basic residues" evidence="1">
    <location>
        <begin position="195"/>
        <end position="208"/>
    </location>
</feature>
<dbReference type="PANTHER" id="PTHR13844">
    <property type="entry name" value="SWI/SNF-RELATED MATRIX-ASSOCIATED ACTIN-DEPENDENT REGULATOR OF CHROMATIN SUBFAMILY D"/>
    <property type="match status" value="1"/>
</dbReference>
<organism evidence="4 5">
    <name type="scientific">Raphidocelis subcapitata</name>
    <dbReference type="NCBI Taxonomy" id="307507"/>
    <lineage>
        <taxon>Eukaryota</taxon>
        <taxon>Viridiplantae</taxon>
        <taxon>Chlorophyta</taxon>
        <taxon>core chlorophytes</taxon>
        <taxon>Chlorophyceae</taxon>
        <taxon>CS clade</taxon>
        <taxon>Sphaeropleales</taxon>
        <taxon>Selenastraceae</taxon>
        <taxon>Raphidocelis</taxon>
    </lineage>
</organism>
<accession>A0A2V0NX69</accession>
<dbReference type="Pfam" id="PF08766">
    <property type="entry name" value="DEK_C"/>
    <property type="match status" value="1"/>
</dbReference>
<evidence type="ECO:0000259" key="3">
    <source>
        <dbReference type="PROSITE" id="PS51998"/>
    </source>
</evidence>
<name>A0A2V0NX69_9CHLO</name>
<evidence type="ECO:0000259" key="2">
    <source>
        <dbReference type="PROSITE" id="PS51925"/>
    </source>
</evidence>